<accession>A0A8S5R0I4</accession>
<evidence type="ECO:0000313" key="3">
    <source>
        <dbReference type="EMBL" id="DAE24999.1"/>
    </source>
</evidence>
<dbReference type="InterPro" id="IPR005021">
    <property type="entry name" value="Terminase_largesu-like"/>
</dbReference>
<dbReference type="PANTHER" id="PTHR41287">
    <property type="match status" value="1"/>
</dbReference>
<organism evidence="3">
    <name type="scientific">Myoviridae sp. ct78050</name>
    <dbReference type="NCBI Taxonomy" id="2826617"/>
    <lineage>
        <taxon>Viruses</taxon>
        <taxon>Duplodnaviria</taxon>
        <taxon>Heunggongvirae</taxon>
        <taxon>Uroviricota</taxon>
        <taxon>Caudoviricetes</taxon>
    </lineage>
</organism>
<dbReference type="InterPro" id="IPR046462">
    <property type="entry name" value="TerL_nuclease"/>
</dbReference>
<name>A0A8S5R0I4_9CAUD</name>
<feature type="domain" description="Terminase large subunit-like ATPase" evidence="1">
    <location>
        <begin position="84"/>
        <end position="266"/>
    </location>
</feature>
<evidence type="ECO:0000259" key="1">
    <source>
        <dbReference type="Pfam" id="PF03354"/>
    </source>
</evidence>
<evidence type="ECO:0000259" key="2">
    <source>
        <dbReference type="Pfam" id="PF20441"/>
    </source>
</evidence>
<dbReference type="PANTHER" id="PTHR41287:SF1">
    <property type="entry name" value="PROTEIN YMFN"/>
    <property type="match status" value="1"/>
</dbReference>
<dbReference type="Pfam" id="PF03354">
    <property type="entry name" value="TerL_ATPase"/>
    <property type="match status" value="1"/>
</dbReference>
<dbReference type="EMBL" id="BK015791">
    <property type="protein sequence ID" value="DAE24999.1"/>
    <property type="molecule type" value="Genomic_DNA"/>
</dbReference>
<feature type="domain" description="Terminase large subunit-like endonuclease" evidence="2">
    <location>
        <begin position="272"/>
        <end position="563"/>
    </location>
</feature>
<protein>
    <submittedName>
        <fullName evidence="3">Terminase large subunit</fullName>
    </submittedName>
</protein>
<reference evidence="3" key="1">
    <citation type="journal article" date="2021" name="Proc. Natl. Acad. Sci. U.S.A.">
        <title>A Catalog of Tens of Thousands of Viruses from Human Metagenomes Reveals Hidden Associations with Chronic Diseases.</title>
        <authorList>
            <person name="Tisza M.J."/>
            <person name="Buck C.B."/>
        </authorList>
    </citation>
    <scope>NUCLEOTIDE SEQUENCE</scope>
    <source>
        <strain evidence="3">Ct78050</strain>
    </source>
</reference>
<dbReference type="Gene3D" id="3.40.50.300">
    <property type="entry name" value="P-loop containing nucleotide triphosphate hydrolases"/>
    <property type="match status" value="1"/>
</dbReference>
<dbReference type="InterPro" id="IPR027417">
    <property type="entry name" value="P-loop_NTPase"/>
</dbReference>
<proteinExistence type="predicted"/>
<dbReference type="GO" id="GO:0004519">
    <property type="term" value="F:endonuclease activity"/>
    <property type="evidence" value="ECO:0007669"/>
    <property type="project" value="InterPro"/>
</dbReference>
<sequence>MYNGKYFSEVQKYCEDCKSGKIKANIYRIKAIDRFYRDLEDERYEFNPKDADFIISIIQKTICHMQGETQDGEPLRGTPFILMPFHKFIIYNLFGIYRKGTKIKKYHEALIFIPRKNVKTSFSAALAYAVGLLYRKSGSKIYVVAAALKQTLETFNFLKYNVRNMGESDEDGGLFHIIDNNNEHSIKAEMSDGMFELNALATNPDAQDSFNCNFAIADEVHAFKKPKQYNLFKEAMKAYANKLIIGISTAGDDPNSFLAQRVRYCKKILDGEVDDEQYFVFICEADLTENEEGAKFLDYMNPDVQAMANPGISQSVRAEDLMNDAIQAQNDPQQRKDFFAKSLNVFTNQIDTYFDMNVVKTSDAKYNWTIDELAKLPIKWYGGADLSKLHDLTGVCIYGRYKGVDICISHAFIPRSTAYQKSDEDNIPVFWWEEEGWLTCCNSNVIEYEDVIQWFIKVRDRGFRIRWIGYDRRYSREFILKMKKAGFKIRDQKQLYVEKTEAFREIEKKFNLQEFYYVHNLAYEYCVGNVKATEDSDDFVRFQKVMPNQRIDLFDCSVIACKQLLIAEEKNSSASMFLD</sequence>
<dbReference type="Pfam" id="PF20441">
    <property type="entry name" value="TerL_nuclease"/>
    <property type="match status" value="1"/>
</dbReference>
<dbReference type="InterPro" id="IPR046461">
    <property type="entry name" value="TerL_ATPase"/>
</dbReference>